<feature type="transmembrane region" description="Helical" evidence="1">
    <location>
        <begin position="16"/>
        <end position="35"/>
    </location>
</feature>
<dbReference type="Proteomes" id="UP000240987">
    <property type="component" value="Unassembled WGS sequence"/>
</dbReference>
<dbReference type="EMBL" id="PYMJ01000017">
    <property type="protein sequence ID" value="PSU47009.1"/>
    <property type="molecule type" value="Genomic_DNA"/>
</dbReference>
<organism evidence="2 3">
    <name type="scientific">Photobacterium frigidiphilum</name>
    <dbReference type="NCBI Taxonomy" id="264736"/>
    <lineage>
        <taxon>Bacteria</taxon>
        <taxon>Pseudomonadati</taxon>
        <taxon>Pseudomonadota</taxon>
        <taxon>Gammaproteobacteria</taxon>
        <taxon>Vibrionales</taxon>
        <taxon>Vibrionaceae</taxon>
        <taxon>Photobacterium</taxon>
    </lineage>
</organism>
<keyword evidence="1" id="KW-0812">Transmembrane</keyword>
<protein>
    <recommendedName>
        <fullName evidence="4">MSHA biogenesis protein MshF</fullName>
    </recommendedName>
</protein>
<proteinExistence type="predicted"/>
<evidence type="ECO:0000313" key="2">
    <source>
        <dbReference type="EMBL" id="PSU47009.1"/>
    </source>
</evidence>
<evidence type="ECO:0000313" key="3">
    <source>
        <dbReference type="Proteomes" id="UP000240987"/>
    </source>
</evidence>
<keyword evidence="1" id="KW-1133">Transmembrane helix</keyword>
<keyword evidence="3" id="KW-1185">Reference proteome</keyword>
<name>A0A2T3JDN7_9GAMM</name>
<gene>
    <name evidence="2" type="ORF">C9J12_16280</name>
</gene>
<evidence type="ECO:0008006" key="4">
    <source>
        <dbReference type="Google" id="ProtNLM"/>
    </source>
</evidence>
<comment type="caution">
    <text evidence="2">The sequence shown here is derived from an EMBL/GenBank/DDBJ whole genome shotgun (WGS) entry which is preliminary data.</text>
</comment>
<sequence>MLHGVFDRLPFTRLKGFIWLTLMLLLIAVLLGKWSQLNKRLEETKVKLTVSNFYNNAVSLRNLWELNDKPNYMTVNNIDLSFTTLGWPIVIESKQINCDKMWFLLSGDQETSPYITLSNKKTVNSTVYNSCEYQIIDGKGLELSYENETIHVDGFLTQVTL</sequence>
<accession>A0A2T3JDN7</accession>
<dbReference type="AlphaFoldDB" id="A0A2T3JDN7"/>
<dbReference type="OrthoDB" id="5918883at2"/>
<reference evidence="2 3" key="1">
    <citation type="submission" date="2018-01" db="EMBL/GenBank/DDBJ databases">
        <title>Whole genome sequencing of Histamine producing bacteria.</title>
        <authorList>
            <person name="Butler K."/>
        </authorList>
    </citation>
    <scope>NUCLEOTIDE SEQUENCE [LARGE SCALE GENOMIC DNA]</scope>
    <source>
        <strain evidence="2 3">JCM 12947</strain>
    </source>
</reference>
<keyword evidence="1" id="KW-0472">Membrane</keyword>
<evidence type="ECO:0000256" key="1">
    <source>
        <dbReference type="SAM" id="Phobius"/>
    </source>
</evidence>